<dbReference type="OMA" id="YRYRHIS"/>
<dbReference type="Pfam" id="PF13249">
    <property type="entry name" value="SQHop_cyclase_N"/>
    <property type="match status" value="1"/>
</dbReference>
<dbReference type="SFLD" id="SFLDG01016">
    <property type="entry name" value="Prenyltransferase_Like_2"/>
    <property type="match status" value="1"/>
</dbReference>
<organism evidence="11">
    <name type="scientific">Metarhizium acridum (strain CQMa 102)</name>
    <dbReference type="NCBI Taxonomy" id="655827"/>
    <lineage>
        <taxon>Eukaryota</taxon>
        <taxon>Fungi</taxon>
        <taxon>Dikarya</taxon>
        <taxon>Ascomycota</taxon>
        <taxon>Pezizomycotina</taxon>
        <taxon>Sordariomycetes</taxon>
        <taxon>Hypocreomycetidae</taxon>
        <taxon>Hypocreales</taxon>
        <taxon>Clavicipitaceae</taxon>
        <taxon>Metarhizium</taxon>
    </lineage>
</organism>
<dbReference type="GO" id="GO:0005811">
    <property type="term" value="C:lipid droplet"/>
    <property type="evidence" value="ECO:0007669"/>
    <property type="project" value="InterPro"/>
</dbReference>
<evidence type="ECO:0000313" key="10">
    <source>
        <dbReference type="EMBL" id="EFY88606.1"/>
    </source>
</evidence>
<dbReference type="FunFam" id="1.50.10.20:FF:000003">
    <property type="entry name" value="Terpene cyclase/mutase family member"/>
    <property type="match status" value="1"/>
</dbReference>
<reference evidence="10 11" key="1">
    <citation type="journal article" date="2011" name="PLoS Genet.">
        <title>Genome sequencing and comparative transcriptomics of the model entomopathogenic fungi Metarhizium anisopliae and M. acridum.</title>
        <authorList>
            <person name="Gao Q."/>
            <person name="Jin K."/>
            <person name="Ying S.H."/>
            <person name="Zhang Y."/>
            <person name="Xiao G."/>
            <person name="Shang Y."/>
            <person name="Duan Z."/>
            <person name="Hu X."/>
            <person name="Xie X.Q."/>
            <person name="Zhou G."/>
            <person name="Peng G."/>
            <person name="Luo Z."/>
            <person name="Huang W."/>
            <person name="Wang B."/>
            <person name="Fang W."/>
            <person name="Wang S."/>
            <person name="Zhong Y."/>
            <person name="Ma L.J."/>
            <person name="St Leger R.J."/>
            <person name="Zhao G.P."/>
            <person name="Pei Y."/>
            <person name="Feng M.G."/>
            <person name="Xia Y."/>
            <person name="Wang C."/>
        </authorList>
    </citation>
    <scope>NUCLEOTIDE SEQUENCE [LARGE SCALE GENOMIC DNA]</scope>
    <source>
        <strain evidence="10 11">CQMa 102</strain>
    </source>
</reference>
<dbReference type="Gene3D" id="6.20.120.20">
    <property type="match status" value="1"/>
</dbReference>
<evidence type="ECO:0000256" key="3">
    <source>
        <dbReference type="ARBA" id="ARBA00022737"/>
    </source>
</evidence>
<dbReference type="EC" id="5.4.99.-" evidence="7"/>
<dbReference type="HOGENOM" id="CLU_009074_2_1_1"/>
<dbReference type="PANTHER" id="PTHR11764">
    <property type="entry name" value="TERPENE CYCLASE/MUTASE FAMILY MEMBER"/>
    <property type="match status" value="1"/>
</dbReference>
<dbReference type="OrthoDB" id="21502at2759"/>
<comment type="similarity">
    <text evidence="1 7">Belongs to the terpene cyclase/mutase family.</text>
</comment>
<dbReference type="PROSITE" id="PS01074">
    <property type="entry name" value="TERPENE_SYNTHASES"/>
    <property type="match status" value="1"/>
</dbReference>
<dbReference type="InterPro" id="IPR032696">
    <property type="entry name" value="SQ_cyclase_C"/>
</dbReference>
<keyword evidence="3" id="KW-0677">Repeat</keyword>
<keyword evidence="6 7" id="KW-0413">Isomerase</keyword>
<dbReference type="Pfam" id="PF13243">
    <property type="entry name" value="SQHop_cyclase_C"/>
    <property type="match status" value="1"/>
</dbReference>
<accession>E9E673</accession>
<evidence type="ECO:0000313" key="11">
    <source>
        <dbReference type="Proteomes" id="UP000002499"/>
    </source>
</evidence>
<feature type="domain" description="Squalene cyclase C-terminal" evidence="8">
    <location>
        <begin position="380"/>
        <end position="710"/>
    </location>
</feature>
<dbReference type="InterPro" id="IPR002365">
    <property type="entry name" value="Terpene_synthase_CS"/>
</dbReference>
<sequence length="723" mass="82614">MEHVQAQVKRTDTTRWRLRDNDSRHTWHYLDNDAAAKDWPQSYADKYYLGLPLDLPNLGRATSSLGAVENTLTFLEKLQLPSGHWGCESGGPMTFCAGIVIAWYVTETAIPDHVATELQAYLAARVNPQVGGWGIHTTGDSNICGTTLNYIVMRIAGMSPDHPILIRAREFVHSQGVALYSSCWGKVWMAILGIVDWDIVHPMPAELWLLPDWMPFHPRRFFAEIRLPGQSMSYLYSKRWRCKETDLIRSLRKELLAQPYGDIDWKRHRTTVAKEDYKQHRSWLADGVSWAYVNIWKLYLLPKSMKSRAEAWLSELIDVQASNTYHGGIAATDQPLSTIVSFFRDGTNSVSLAKYVDKLQEFLWMTGDGLQINSTNGSQSWDTAFIVQGICAAGLHRDEHWREMCVKALQFFEKQQIRQDCPEQEKYYRQQRKGCWAFSNKYQGYAVSDCTAEAIKAVIKLQTTVHYPVLLEEERIFDSVDSIILYQNSTGGVSAFEARQGSTYLELLNPSEIFAELMVEYDFPECTSSCVTALALFREHWPHYRTRDIENFIQRGVRWIKSDQRADGSWYGFWAICFTYGTMFGLEALAAVGETYGTSSAARAACDFLISKQREDGGWSESIQGCEHKRYIEDPRGSLIVQTAWALIALMAGEYPAVEPIKRGVQFLMTRQQNNGEWLEEAIPGAFHRFCSFSYPNYKFSFTIRALGNFATRYPEEKIPAQA</sequence>
<feature type="domain" description="Squalene cyclase N-terminal" evidence="9">
    <location>
        <begin position="71"/>
        <end position="290"/>
    </location>
</feature>
<gene>
    <name evidence="10" type="ORF">MAC_05371</name>
</gene>
<proteinExistence type="inferred from homology"/>
<evidence type="ECO:0000259" key="8">
    <source>
        <dbReference type="Pfam" id="PF13243"/>
    </source>
</evidence>
<dbReference type="GO" id="GO:0006696">
    <property type="term" value="P:ergosterol biosynthetic process"/>
    <property type="evidence" value="ECO:0007669"/>
    <property type="project" value="TreeGrafter"/>
</dbReference>
<evidence type="ECO:0000256" key="2">
    <source>
        <dbReference type="ARBA" id="ARBA00022516"/>
    </source>
</evidence>
<dbReference type="SUPFAM" id="SSF48239">
    <property type="entry name" value="Terpenoid cyclases/Protein prenyltransferases"/>
    <property type="match status" value="1"/>
</dbReference>
<dbReference type="AlphaFoldDB" id="E9E673"/>
<dbReference type="Proteomes" id="UP000002499">
    <property type="component" value="Unassembled WGS sequence"/>
</dbReference>
<dbReference type="eggNOG" id="KOG0497">
    <property type="taxonomic scope" value="Eukaryota"/>
</dbReference>
<keyword evidence="11" id="KW-1185">Reference proteome</keyword>
<evidence type="ECO:0000256" key="6">
    <source>
        <dbReference type="ARBA" id="ARBA00023235"/>
    </source>
</evidence>
<dbReference type="STRING" id="655827.E9E673"/>
<dbReference type="InterPro" id="IPR018333">
    <property type="entry name" value="Squalene_cyclase"/>
</dbReference>
<dbReference type="GO" id="GO:0000250">
    <property type="term" value="F:lanosterol synthase activity"/>
    <property type="evidence" value="ECO:0007669"/>
    <property type="project" value="UniProtKB-ARBA"/>
</dbReference>
<evidence type="ECO:0000256" key="7">
    <source>
        <dbReference type="RuleBase" id="RU362003"/>
    </source>
</evidence>
<dbReference type="NCBIfam" id="TIGR01787">
    <property type="entry name" value="squalene_cyclas"/>
    <property type="match status" value="1"/>
</dbReference>
<dbReference type="InterPro" id="IPR008930">
    <property type="entry name" value="Terpenoid_cyclase/PrenylTrfase"/>
</dbReference>
<dbReference type="InterPro" id="IPR032697">
    <property type="entry name" value="SQ_cyclase_N"/>
</dbReference>
<evidence type="ECO:0000256" key="1">
    <source>
        <dbReference type="ARBA" id="ARBA00009755"/>
    </source>
</evidence>
<name>E9E673_METAQ</name>
<dbReference type="FunCoup" id="E9E673">
    <property type="interactions" value="120"/>
</dbReference>
<keyword evidence="4" id="KW-0752">Steroid biosynthesis</keyword>
<evidence type="ECO:0000256" key="4">
    <source>
        <dbReference type="ARBA" id="ARBA00022955"/>
    </source>
</evidence>
<protein>
    <recommendedName>
        <fullName evidence="7">Terpene cyclase/mutase family member</fullName>
        <ecNumber evidence="7">5.4.99.-</ecNumber>
    </recommendedName>
</protein>
<keyword evidence="5" id="KW-0443">Lipid metabolism</keyword>
<evidence type="ECO:0000259" key="9">
    <source>
        <dbReference type="Pfam" id="PF13249"/>
    </source>
</evidence>
<dbReference type="PANTHER" id="PTHR11764:SF20">
    <property type="entry name" value="LANOSTEROL SYNTHASE"/>
    <property type="match status" value="1"/>
</dbReference>
<dbReference type="GO" id="GO:0016104">
    <property type="term" value="P:triterpenoid biosynthetic process"/>
    <property type="evidence" value="ECO:0007669"/>
    <property type="project" value="InterPro"/>
</dbReference>
<dbReference type="InParanoid" id="E9E673"/>
<dbReference type="Gene3D" id="1.50.10.20">
    <property type="match status" value="2"/>
</dbReference>
<dbReference type="CDD" id="cd02892">
    <property type="entry name" value="SQCY_1"/>
    <property type="match status" value="1"/>
</dbReference>
<evidence type="ECO:0000256" key="5">
    <source>
        <dbReference type="ARBA" id="ARBA00023098"/>
    </source>
</evidence>
<dbReference type="GeneID" id="19249682"/>
<dbReference type="EMBL" id="GL698509">
    <property type="protein sequence ID" value="EFY88606.1"/>
    <property type="molecule type" value="Genomic_DNA"/>
</dbReference>
<dbReference type="KEGG" id="maw:19249682"/>
<keyword evidence="2" id="KW-0444">Lipid biosynthesis</keyword>